<evidence type="ECO:0000313" key="2">
    <source>
        <dbReference type="EMBL" id="MDT0452254.1"/>
    </source>
</evidence>
<dbReference type="Pfam" id="PF01370">
    <property type="entry name" value="Epimerase"/>
    <property type="match status" value="1"/>
</dbReference>
<dbReference type="RefSeq" id="WP_311613732.1">
    <property type="nucleotide sequence ID" value="NZ_JAVRFI010000018.1"/>
</dbReference>
<comment type="caution">
    <text evidence="2">The sequence shown here is derived from an EMBL/GenBank/DDBJ whole genome shotgun (WGS) entry which is preliminary data.</text>
</comment>
<dbReference type="InterPro" id="IPR036291">
    <property type="entry name" value="NAD(P)-bd_dom_sf"/>
</dbReference>
<sequence>MSGPLIALTGATGFIGSAALRELGRRGVRVRALTRHPGPDGDPLVEWVPGDLTDPGSLRGLCEGADALLHLASCVSPDESLCEAVNHRGAVALAAEARRAAVPRVVALSTAAVYGPGPHTGPDVDAIRPAPASPASRTRLAGEAPMLDCGAAVLRPGLVLGAGDRWVVPALAELLRRVPARWDGGRGLLSAVDVTDLARLVAELACGPRAVPAGVHHASHPDPVRNGDLMDALAEHAVLPRAGADWPWERCLESLRLNPGRMSERQFALLARDHWYASAEVWRAAGCPPGPGVLARLEAAAPWYRRHLAPMGQAVSGGSSSRGHHGAP</sequence>
<gene>
    <name evidence="2" type="ORF">RM609_24675</name>
</gene>
<proteinExistence type="predicted"/>
<dbReference type="InterPro" id="IPR001509">
    <property type="entry name" value="Epimerase_deHydtase"/>
</dbReference>
<name>A0ABU2SV67_9ACTN</name>
<evidence type="ECO:0000313" key="3">
    <source>
        <dbReference type="Proteomes" id="UP001180531"/>
    </source>
</evidence>
<dbReference type="EMBL" id="JAVRFI010000018">
    <property type="protein sequence ID" value="MDT0452254.1"/>
    <property type="molecule type" value="Genomic_DNA"/>
</dbReference>
<dbReference type="SUPFAM" id="SSF51735">
    <property type="entry name" value="NAD(P)-binding Rossmann-fold domains"/>
    <property type="match status" value="1"/>
</dbReference>
<dbReference type="InterPro" id="IPR050177">
    <property type="entry name" value="Lipid_A_modif_metabolic_enz"/>
</dbReference>
<accession>A0ABU2SV67</accession>
<feature type="domain" description="NAD-dependent epimerase/dehydratase" evidence="1">
    <location>
        <begin position="6"/>
        <end position="203"/>
    </location>
</feature>
<organism evidence="2 3">
    <name type="scientific">Streptomyces hesseae</name>
    <dbReference type="NCBI Taxonomy" id="3075519"/>
    <lineage>
        <taxon>Bacteria</taxon>
        <taxon>Bacillati</taxon>
        <taxon>Actinomycetota</taxon>
        <taxon>Actinomycetes</taxon>
        <taxon>Kitasatosporales</taxon>
        <taxon>Streptomycetaceae</taxon>
        <taxon>Streptomyces</taxon>
    </lineage>
</organism>
<dbReference type="PANTHER" id="PTHR43245">
    <property type="entry name" value="BIFUNCTIONAL POLYMYXIN RESISTANCE PROTEIN ARNA"/>
    <property type="match status" value="1"/>
</dbReference>
<keyword evidence="3" id="KW-1185">Reference proteome</keyword>
<dbReference type="PANTHER" id="PTHR43245:SF55">
    <property type="entry name" value="NAD(P)-BINDING DOMAIN-CONTAINING PROTEIN"/>
    <property type="match status" value="1"/>
</dbReference>
<dbReference type="Gene3D" id="3.40.50.720">
    <property type="entry name" value="NAD(P)-binding Rossmann-like Domain"/>
    <property type="match status" value="1"/>
</dbReference>
<evidence type="ECO:0000259" key="1">
    <source>
        <dbReference type="Pfam" id="PF01370"/>
    </source>
</evidence>
<reference evidence="2" key="1">
    <citation type="submission" date="2024-05" db="EMBL/GenBank/DDBJ databases">
        <title>30 novel species of actinomycetes from the DSMZ collection.</title>
        <authorList>
            <person name="Nouioui I."/>
        </authorList>
    </citation>
    <scope>NUCLEOTIDE SEQUENCE</scope>
    <source>
        <strain evidence="2">DSM 40473</strain>
    </source>
</reference>
<dbReference type="Proteomes" id="UP001180531">
    <property type="component" value="Unassembled WGS sequence"/>
</dbReference>
<protein>
    <submittedName>
        <fullName evidence="2">NAD(P)-dependent oxidoreductase</fullName>
    </submittedName>
</protein>